<protein>
    <submittedName>
        <fullName evidence="5">Ubiquitin-protein ligase</fullName>
    </submittedName>
</protein>
<dbReference type="AlphaFoldDB" id="A0A0K2XFR1"/>
<evidence type="ECO:0000313" key="6">
    <source>
        <dbReference type="Proteomes" id="UP000038622"/>
    </source>
</evidence>
<evidence type="ECO:0000313" key="5">
    <source>
        <dbReference type="EMBL" id="CRF43584.1"/>
    </source>
</evidence>
<sequence length="208" mass="23683">MKGGALLSRYFLPQENLAFVPNHRLRYLSLSVACLGIAFILGIIGLYLMPESVTHWTKQKFGLISWLENVHLGPVFDNDLFVFNWVLHPYFGAIYYMQARVAGYRFLTGVVFTALVSTFFWEYGLEAFVEIPSIQDLICTPTLGPLVGEIFYRISQRLQQPNKLPKIFTECALFFLDFIGFSIQKLGFAKACGICNKNAIYHQSTPKC</sequence>
<dbReference type="GO" id="GO:0016874">
    <property type="term" value="F:ligase activity"/>
    <property type="evidence" value="ECO:0007669"/>
    <property type="project" value="UniProtKB-KW"/>
</dbReference>
<dbReference type="InterPro" id="IPR025079">
    <property type="entry name" value="DUF3943"/>
</dbReference>
<keyword evidence="6" id="KW-1185">Reference proteome</keyword>
<evidence type="ECO:0000313" key="7">
    <source>
        <dbReference type="Proteomes" id="UP000041394"/>
    </source>
</evidence>
<dbReference type="OrthoDB" id="9808630at2"/>
<dbReference type="EMBL" id="CDMN01000004">
    <property type="protein sequence ID" value="CRF43584.1"/>
    <property type="molecule type" value="Genomic_DNA"/>
</dbReference>
<dbReference type="Proteomes" id="UP000041394">
    <property type="component" value="Unassembled WGS sequence"/>
</dbReference>
<reference evidence="7 8" key="2">
    <citation type="submission" date="2014-12" db="EMBL/GenBank/DDBJ databases">
        <authorList>
            <person name="Jaenicke S."/>
        </authorList>
    </citation>
    <scope>NUCLEOTIDE SEQUENCE [LARGE SCALE GENOMIC DNA]</scope>
</reference>
<accession>A0A0K2XFR1</accession>
<keyword evidence="1" id="KW-1133">Transmembrane helix</keyword>
<keyword evidence="1" id="KW-0472">Membrane</keyword>
<dbReference type="EMBL" id="CDML01000032">
    <property type="protein sequence ID" value="CRF41152.1"/>
    <property type="molecule type" value="Genomic_DNA"/>
</dbReference>
<name>A0A0K2XFR1_9HELI</name>
<evidence type="ECO:0000313" key="8">
    <source>
        <dbReference type="Proteomes" id="UP000045175"/>
    </source>
</evidence>
<dbReference type="STRING" id="1578720.HAL011_09360"/>
<dbReference type="EMBL" id="CDMH01000018">
    <property type="protein sequence ID" value="CRF42236.1"/>
    <property type="molecule type" value="Genomic_DNA"/>
</dbReference>
<evidence type="ECO:0000259" key="2">
    <source>
        <dbReference type="Pfam" id="PF13084"/>
    </source>
</evidence>
<reference evidence="5" key="1">
    <citation type="submission" date="2014-12" db="EMBL/GenBank/DDBJ databases">
        <title>Whole genome sequences of four Staphylococcus schleiferi canine isolates.</title>
        <authorList>
            <person name="Misic A.M."/>
            <person name="Cain C."/>
            <person name="Morris D.O."/>
            <person name="Rankin S."/>
            <person name="Beiting D."/>
        </authorList>
    </citation>
    <scope>NUCLEOTIDE SEQUENCE</scope>
    <source>
        <strain evidence="3">ASB11</strain>
        <strain evidence="4">ASB13</strain>
        <strain evidence="5">ASB9</strain>
    </source>
</reference>
<dbReference type="Proteomes" id="UP000045175">
    <property type="component" value="Unassembled WGS sequence"/>
</dbReference>
<evidence type="ECO:0000313" key="4">
    <source>
        <dbReference type="EMBL" id="CRF42236.1"/>
    </source>
</evidence>
<feature type="transmembrane region" description="Helical" evidence="1">
    <location>
        <begin position="80"/>
        <end position="97"/>
    </location>
</feature>
<evidence type="ECO:0000256" key="1">
    <source>
        <dbReference type="SAM" id="Phobius"/>
    </source>
</evidence>
<proteinExistence type="predicted"/>
<keyword evidence="5" id="KW-0436">Ligase</keyword>
<reference evidence="6" key="3">
    <citation type="submission" date="2014-12" db="EMBL/GenBank/DDBJ databases">
        <authorList>
            <person name="Smet A."/>
        </authorList>
    </citation>
    <scope>NUCLEOTIDE SEQUENCE [LARGE SCALE GENOMIC DNA]</scope>
</reference>
<feature type="domain" description="DUF3943" evidence="2">
    <location>
        <begin position="73"/>
        <end position="177"/>
    </location>
</feature>
<keyword evidence="1" id="KW-0812">Transmembrane</keyword>
<organism evidence="5 7">
    <name type="scientific">Helicobacter ailurogastricus</name>
    <dbReference type="NCBI Taxonomy" id="1578720"/>
    <lineage>
        <taxon>Bacteria</taxon>
        <taxon>Pseudomonadati</taxon>
        <taxon>Campylobacterota</taxon>
        <taxon>Epsilonproteobacteria</taxon>
        <taxon>Campylobacterales</taxon>
        <taxon>Helicobacteraceae</taxon>
        <taxon>Helicobacter</taxon>
    </lineage>
</organism>
<feature type="transmembrane region" description="Helical" evidence="1">
    <location>
        <begin position="104"/>
        <end position="123"/>
    </location>
</feature>
<dbReference type="Proteomes" id="UP000038622">
    <property type="component" value="Unassembled WGS sequence"/>
</dbReference>
<feature type="transmembrane region" description="Helical" evidence="1">
    <location>
        <begin position="27"/>
        <end position="49"/>
    </location>
</feature>
<evidence type="ECO:0000313" key="3">
    <source>
        <dbReference type="EMBL" id="CRF41152.1"/>
    </source>
</evidence>
<dbReference type="Pfam" id="PF13084">
    <property type="entry name" value="DUF3943"/>
    <property type="match status" value="1"/>
</dbReference>
<gene>
    <name evidence="3" type="ORF">HAL011_09360</name>
    <name evidence="4" type="ORF">HAL013_04000</name>
    <name evidence="5" type="ORF">HAL09_01280</name>
</gene>